<dbReference type="Proteomes" id="UP001628156">
    <property type="component" value="Unassembled WGS sequence"/>
</dbReference>
<dbReference type="InterPro" id="IPR051728">
    <property type="entry name" value="RING-FYVE_E3_ubiquitin-ligase"/>
</dbReference>
<evidence type="ECO:0000313" key="4">
    <source>
        <dbReference type="EMBL" id="GAB1226069.1"/>
    </source>
</evidence>
<evidence type="ECO:0000259" key="3">
    <source>
        <dbReference type="PROSITE" id="PS50089"/>
    </source>
</evidence>
<dbReference type="PANTHER" id="PTHR14879:SF5">
    <property type="entry name" value="RING-TYPE DOMAIN-CONTAINING PROTEIN"/>
    <property type="match status" value="1"/>
</dbReference>
<dbReference type="PANTHER" id="PTHR14879">
    <property type="entry name" value="CASPASE REGULATOR, RING FINGER DOMAIN-CONTAINING"/>
    <property type="match status" value="1"/>
</dbReference>
<organism evidence="4 5">
    <name type="scientific">Entamoeba nuttalli</name>
    <dbReference type="NCBI Taxonomy" id="412467"/>
    <lineage>
        <taxon>Eukaryota</taxon>
        <taxon>Amoebozoa</taxon>
        <taxon>Evosea</taxon>
        <taxon>Archamoebae</taxon>
        <taxon>Mastigamoebida</taxon>
        <taxon>Entamoebidae</taxon>
        <taxon>Entamoeba</taxon>
    </lineage>
</organism>
<evidence type="ECO:0000256" key="2">
    <source>
        <dbReference type="SAM" id="Phobius"/>
    </source>
</evidence>
<sequence length="152" mass="16926">MVNCYKSSECKNEEKIIKIDYDYLHCSFVIPDSLTSSSKSLISVPIVLICFLGTAVVVCICCILLLVVHPHRDNSGQEENTIPLKTVIIPTPSPTDTEEDMNKICKVCLDNEKNTVFIPCGHICCCYECSKKLSKCPICRAQITTIVKTYDA</sequence>
<keyword evidence="2" id="KW-0472">Membrane</keyword>
<keyword evidence="1" id="KW-0479">Metal-binding</keyword>
<gene>
    <name evidence="4" type="ORF">ENUP19_0274G0061</name>
</gene>
<comment type="caution">
    <text evidence="4">The sequence shown here is derived from an EMBL/GenBank/DDBJ whole genome shotgun (WGS) entry which is preliminary data.</text>
</comment>
<dbReference type="SUPFAM" id="SSF57850">
    <property type="entry name" value="RING/U-box"/>
    <property type="match status" value="1"/>
</dbReference>
<dbReference type="InterPro" id="IPR001841">
    <property type="entry name" value="Znf_RING"/>
</dbReference>
<evidence type="ECO:0000313" key="5">
    <source>
        <dbReference type="Proteomes" id="UP001628156"/>
    </source>
</evidence>
<dbReference type="Pfam" id="PF13920">
    <property type="entry name" value="zf-C3HC4_3"/>
    <property type="match status" value="1"/>
</dbReference>
<protein>
    <recommendedName>
        <fullName evidence="3">RING-type domain-containing protein</fullName>
    </recommendedName>
</protein>
<dbReference type="SMART" id="SM00184">
    <property type="entry name" value="RING"/>
    <property type="match status" value="1"/>
</dbReference>
<feature type="transmembrane region" description="Helical" evidence="2">
    <location>
        <begin position="42"/>
        <end position="68"/>
    </location>
</feature>
<dbReference type="EMBL" id="BAAFRS010000274">
    <property type="protein sequence ID" value="GAB1226069.1"/>
    <property type="molecule type" value="Genomic_DNA"/>
</dbReference>
<accession>A0ABQ0DT93</accession>
<keyword evidence="2" id="KW-1133">Transmembrane helix</keyword>
<evidence type="ECO:0000256" key="1">
    <source>
        <dbReference type="PROSITE-ProRule" id="PRU00175"/>
    </source>
</evidence>
<keyword evidence="2" id="KW-0812">Transmembrane</keyword>
<reference evidence="4 5" key="1">
    <citation type="journal article" date="2019" name="PLoS Negl. Trop. Dis.">
        <title>Whole genome sequencing of Entamoeba nuttalli reveals mammalian host-related molecular signatures and a novel octapeptide-repeat surface protein.</title>
        <authorList>
            <person name="Tanaka M."/>
            <person name="Makiuchi T."/>
            <person name="Komiyama T."/>
            <person name="Shiina T."/>
            <person name="Osaki K."/>
            <person name="Tachibana H."/>
        </authorList>
    </citation>
    <scope>NUCLEOTIDE SEQUENCE [LARGE SCALE GENOMIC DNA]</scope>
    <source>
        <strain evidence="4 5">P19-061405</strain>
    </source>
</reference>
<feature type="domain" description="RING-type" evidence="3">
    <location>
        <begin position="105"/>
        <end position="140"/>
    </location>
</feature>
<dbReference type="PROSITE" id="PS50089">
    <property type="entry name" value="ZF_RING_2"/>
    <property type="match status" value="1"/>
</dbReference>
<keyword evidence="5" id="KW-1185">Reference proteome</keyword>
<name>A0ABQ0DT93_9EUKA</name>
<proteinExistence type="predicted"/>
<dbReference type="InterPro" id="IPR013083">
    <property type="entry name" value="Znf_RING/FYVE/PHD"/>
</dbReference>
<dbReference type="Gene3D" id="3.30.40.10">
    <property type="entry name" value="Zinc/RING finger domain, C3HC4 (zinc finger)"/>
    <property type="match status" value="1"/>
</dbReference>
<keyword evidence="1" id="KW-0863">Zinc-finger</keyword>
<keyword evidence="1" id="KW-0862">Zinc</keyword>